<feature type="compositionally biased region" description="Basic and acidic residues" evidence="1">
    <location>
        <begin position="77"/>
        <end position="99"/>
    </location>
</feature>
<keyword evidence="2" id="KW-1133">Transmembrane helix</keyword>
<feature type="transmembrane region" description="Helical" evidence="2">
    <location>
        <begin position="25"/>
        <end position="43"/>
    </location>
</feature>
<evidence type="ECO:0008006" key="5">
    <source>
        <dbReference type="Google" id="ProtNLM"/>
    </source>
</evidence>
<comment type="caution">
    <text evidence="3">The sequence shown here is derived from an EMBL/GenBank/DDBJ whole genome shotgun (WGS) entry which is preliminary data.</text>
</comment>
<feature type="region of interest" description="Disordered" evidence="1">
    <location>
        <begin position="65"/>
        <end position="122"/>
    </location>
</feature>
<feature type="compositionally biased region" description="Low complexity" evidence="1">
    <location>
        <begin position="100"/>
        <end position="110"/>
    </location>
</feature>
<gene>
    <name evidence="3" type="ORF">GCM10011613_35200</name>
</gene>
<reference evidence="4" key="1">
    <citation type="journal article" date="2019" name="Int. J. Syst. Evol. Microbiol.">
        <title>The Global Catalogue of Microorganisms (GCM) 10K type strain sequencing project: providing services to taxonomists for standard genome sequencing and annotation.</title>
        <authorList>
            <consortium name="The Broad Institute Genomics Platform"/>
            <consortium name="The Broad Institute Genome Sequencing Center for Infectious Disease"/>
            <person name="Wu L."/>
            <person name="Ma J."/>
        </authorList>
    </citation>
    <scope>NUCLEOTIDE SEQUENCE [LARGE SCALE GENOMIC DNA]</scope>
    <source>
        <strain evidence="4">KCTC 32239</strain>
    </source>
</reference>
<evidence type="ECO:0000256" key="2">
    <source>
        <dbReference type="SAM" id="Phobius"/>
    </source>
</evidence>
<dbReference type="Proteomes" id="UP000619761">
    <property type="component" value="Unassembled WGS sequence"/>
</dbReference>
<name>A0ABQ3BAL2_9GAMM</name>
<accession>A0ABQ3BAL2</accession>
<protein>
    <recommendedName>
        <fullName evidence="5">Energy transducer TonB</fullName>
    </recommendedName>
</protein>
<evidence type="ECO:0000256" key="1">
    <source>
        <dbReference type="SAM" id="MobiDB-lite"/>
    </source>
</evidence>
<sequence>MTTYIISTMQLPWSFADDDARFKKILLVAMVIFLVVAIPVTITKLPELTRKEKADLPPQLARVMLEKQELPPPKPIEPPKEEKKPEEKKPVEKVAEKKPVTTNTTKPVENAKNIDSKSDVTANAKAQAQAQISTFKDDLMEMREALQTSAVETASATVSNGAGQATQVDRSMINSGQTKGSGGINVGAYASHDVGGVALSGRETTKVKSDLANAGKKAAGATGSGGGNSDGAGGAARSEEEMRKVMEQYKSSIFSIYNRALRDNAALQGKVKFKMIIDPSGQVVEASIEFSELKDAALEAKLLAKMKSIAFPAANVVRTTFYQTLDFLPQ</sequence>
<dbReference type="NCBIfam" id="NF033768">
    <property type="entry name" value="myxo_SS_tail"/>
    <property type="match status" value="1"/>
</dbReference>
<feature type="region of interest" description="Disordered" evidence="1">
    <location>
        <begin position="216"/>
        <end position="238"/>
    </location>
</feature>
<dbReference type="EMBL" id="BMYZ01000004">
    <property type="protein sequence ID" value="GGY86960.1"/>
    <property type="molecule type" value="Genomic_DNA"/>
</dbReference>
<organism evidence="3 4">
    <name type="scientific">Cellvibrio zantedeschiae</name>
    <dbReference type="NCBI Taxonomy" id="1237077"/>
    <lineage>
        <taxon>Bacteria</taxon>
        <taxon>Pseudomonadati</taxon>
        <taxon>Pseudomonadota</taxon>
        <taxon>Gammaproteobacteria</taxon>
        <taxon>Cellvibrionales</taxon>
        <taxon>Cellvibrionaceae</taxon>
        <taxon>Cellvibrio</taxon>
    </lineage>
</organism>
<proteinExistence type="predicted"/>
<dbReference type="InterPro" id="IPR049806">
    <property type="entry name" value="MasK-like_C"/>
</dbReference>
<evidence type="ECO:0000313" key="4">
    <source>
        <dbReference type="Proteomes" id="UP000619761"/>
    </source>
</evidence>
<dbReference type="RefSeq" id="WP_189421050.1">
    <property type="nucleotide sequence ID" value="NZ_BMYZ01000004.1"/>
</dbReference>
<keyword evidence="2" id="KW-0812">Transmembrane</keyword>
<evidence type="ECO:0000313" key="3">
    <source>
        <dbReference type="EMBL" id="GGY86960.1"/>
    </source>
</evidence>
<keyword evidence="2" id="KW-0472">Membrane</keyword>
<feature type="compositionally biased region" description="Gly residues" evidence="1">
    <location>
        <begin position="222"/>
        <end position="234"/>
    </location>
</feature>
<keyword evidence="4" id="KW-1185">Reference proteome</keyword>